<reference evidence="1" key="1">
    <citation type="journal article" date="2022" name="Microorganisms">
        <title>Two New Species of Filamentous Sulfur Bacteria of the Genus Thiothrix, Thiothrix winogradskyi sp. nov. and 'Candidatus Thiothrix sulfatifontis' sp. nov.</title>
        <authorList>
            <person name="Ravin N.V."/>
            <person name="Rossetti S."/>
            <person name="Beletsky A.V."/>
            <person name="Kadnikov V.V."/>
            <person name="Rudenko T.S."/>
            <person name="Smolyakov D.D."/>
            <person name="Moskvitina M.I."/>
            <person name="Gureeva M.V."/>
            <person name="Mardanov A.V."/>
            <person name="Grabovich M.Y."/>
        </authorList>
    </citation>
    <scope>NUCLEOTIDE SEQUENCE</scope>
    <source>
        <strain evidence="1">CT3</strain>
    </source>
</reference>
<dbReference type="Proteomes" id="UP001054801">
    <property type="component" value="Chromosome"/>
</dbReference>
<keyword evidence="2" id="KW-1185">Reference proteome</keyword>
<gene>
    <name evidence="1" type="ORF">L2Y54_09575</name>
</gene>
<dbReference type="RefSeq" id="WP_236501636.1">
    <property type="nucleotide sequence ID" value="NZ_CP091244.1"/>
</dbReference>
<name>A0ABY3T4B1_9GAMM</name>
<dbReference type="EMBL" id="CP091244">
    <property type="protein sequence ID" value="UJS26268.1"/>
    <property type="molecule type" value="Genomic_DNA"/>
</dbReference>
<accession>A0ABY3T4B1</accession>
<evidence type="ECO:0000313" key="1">
    <source>
        <dbReference type="EMBL" id="UJS26268.1"/>
    </source>
</evidence>
<organism evidence="1 2">
    <name type="scientific">Thiothrix winogradskyi</name>
    <dbReference type="NCBI Taxonomy" id="96472"/>
    <lineage>
        <taxon>Bacteria</taxon>
        <taxon>Pseudomonadati</taxon>
        <taxon>Pseudomonadota</taxon>
        <taxon>Gammaproteobacteria</taxon>
        <taxon>Thiotrichales</taxon>
        <taxon>Thiotrichaceae</taxon>
        <taxon>Thiothrix</taxon>
    </lineage>
</organism>
<evidence type="ECO:0000313" key="2">
    <source>
        <dbReference type="Proteomes" id="UP001054801"/>
    </source>
</evidence>
<protein>
    <submittedName>
        <fullName evidence="1">Uncharacterized protein</fullName>
    </submittedName>
</protein>
<proteinExistence type="predicted"/>
<sequence length="749" mass="79592">MTTTKQVLAPGDLGSGHAIDLLNQKAIVPSADVWRKQSDNTQAGADSDNIQHAGNVAVKQNLAARTKTLATVAQLDATNTSNIRLTSAGVIEGITGGEDGKLLVLTNVSAGEITLTNGSTSATAETAIKIGDSFNFVMAPNASVTLNYDPVDQCWRSVSQTVLGFAPEYFEAINNVAQTGVVTNTNVVFQSQQGTSGNSITAPTTSSFLLKAGRKYKLTGVIGQATIPTNGFAAFRWHNGTAYFGGMGQLVQVATRPGTCVCEAFIAPLVDTTVQLRCLSASGSTGIDANAAYARIEVVEGLAPASNIKLLSRVHFGSQLDPNVVSPAGDAIEGETFFQTVDGTKTGSKLAVWKYDGTTWHRMTQFSLVGTSSTADGIRTYYPSVVALQSKWTVAFNAASIAANGFTAVGGATVADYGSAYGSPAQRMLALDATRPTVTTSANTLRSLPTSYIRHEIAVKPTTANHYMLQLLTGGGWREVTAEVWLCNPTTDAPEKRLYGQAATNPGDTNGAGCGSLCKAPDNATAYEDWYRQWVGWELPLSVITAYKTASDTIKLAIRPSGDNASNTSIFVCGYAMLESAHSMIHMPMMAYENTVNIPGNRVAASGGNQPVWWVVSAGYGAVYIPPDQNRIFDIPLPDTSKDIYLNALGLWRDGTDTDGYGEPQTWFTIIHASGDVALGRPRPDIVAPIARQQRWGWKPMGFVIPAAVLQAKATQLNAIDAIPYLRVRINAPNRGINAHFAALITEQV</sequence>